<proteinExistence type="predicted"/>
<feature type="region of interest" description="Disordered" evidence="1">
    <location>
        <begin position="120"/>
        <end position="176"/>
    </location>
</feature>
<comment type="caution">
    <text evidence="2">The sequence shown here is derived from an EMBL/GenBank/DDBJ whole genome shotgun (WGS) entry which is preliminary data.</text>
</comment>
<feature type="non-terminal residue" evidence="2">
    <location>
        <position position="1"/>
    </location>
</feature>
<feature type="compositionally biased region" description="Low complexity" evidence="1">
    <location>
        <begin position="27"/>
        <end position="41"/>
    </location>
</feature>
<reference evidence="2" key="1">
    <citation type="journal article" date="2019" name="Sci. Rep.">
        <title>Draft genome of Tanacetum cinerariifolium, the natural source of mosquito coil.</title>
        <authorList>
            <person name="Yamashiro T."/>
            <person name="Shiraishi A."/>
            <person name="Satake H."/>
            <person name="Nakayama K."/>
        </authorList>
    </citation>
    <scope>NUCLEOTIDE SEQUENCE</scope>
</reference>
<sequence>DLVETEIPKLPHTISSPTPLPDTSGARSTSSDSTTPLSPDRPLTHTTPFLVPSLCRTVRMAVRVSPAMSPGLSASIAEVATMFDYAFRKRFRSSYDSSPSSTILVQKRYRCRSELILDTDSKEDEVRDEDIDEDGGDESLDADDEGHGLDDEGHGLDGEGCSIDEEGHGVESDGLGLEEEDEEDVLEGQQQVGPVVEAAMSEPLGLGYETLRHLELAVKEGQVHSTFEVGQGSGSVPEPERPERVFTSGYPTSIILVDEDQFIEIGVQLELYKGILQDHTQHFDAMSPTLFIEIDRDVRELYTRLRIVKNEIFSQRYQLRSLEYEYARTAMTFRPLWRPVLALEAWAGNVDTRMERMSWASHESNSCHLNTTRHHPAATDPVLVEVDTADSIGHTVAEHSLAGCRLPTVEHYKP</sequence>
<dbReference type="AlphaFoldDB" id="A0A699GXK2"/>
<name>A0A699GXK2_TANCI</name>
<gene>
    <name evidence="2" type="ORF">Tci_241909</name>
</gene>
<evidence type="ECO:0000313" key="2">
    <source>
        <dbReference type="EMBL" id="GEW69933.1"/>
    </source>
</evidence>
<evidence type="ECO:0000256" key="1">
    <source>
        <dbReference type="SAM" id="MobiDB-lite"/>
    </source>
</evidence>
<protein>
    <submittedName>
        <fullName evidence="2">Uncharacterized protein</fullName>
    </submittedName>
</protein>
<feature type="compositionally biased region" description="Acidic residues" evidence="1">
    <location>
        <begin position="121"/>
        <end position="144"/>
    </location>
</feature>
<accession>A0A699GXK2</accession>
<dbReference type="EMBL" id="BKCJ010069814">
    <property type="protein sequence ID" value="GEW69933.1"/>
    <property type="molecule type" value="Genomic_DNA"/>
</dbReference>
<organism evidence="2">
    <name type="scientific">Tanacetum cinerariifolium</name>
    <name type="common">Dalmatian daisy</name>
    <name type="synonym">Chrysanthemum cinerariifolium</name>
    <dbReference type="NCBI Taxonomy" id="118510"/>
    <lineage>
        <taxon>Eukaryota</taxon>
        <taxon>Viridiplantae</taxon>
        <taxon>Streptophyta</taxon>
        <taxon>Embryophyta</taxon>
        <taxon>Tracheophyta</taxon>
        <taxon>Spermatophyta</taxon>
        <taxon>Magnoliopsida</taxon>
        <taxon>eudicotyledons</taxon>
        <taxon>Gunneridae</taxon>
        <taxon>Pentapetalae</taxon>
        <taxon>asterids</taxon>
        <taxon>campanulids</taxon>
        <taxon>Asterales</taxon>
        <taxon>Asteraceae</taxon>
        <taxon>Asteroideae</taxon>
        <taxon>Anthemideae</taxon>
        <taxon>Anthemidinae</taxon>
        <taxon>Tanacetum</taxon>
    </lineage>
</organism>
<feature type="region of interest" description="Disordered" evidence="1">
    <location>
        <begin position="1"/>
        <end position="48"/>
    </location>
</feature>
<feature type="compositionally biased region" description="Basic and acidic residues" evidence="1">
    <location>
        <begin position="145"/>
        <end position="157"/>
    </location>
</feature>